<evidence type="ECO:0000256" key="1">
    <source>
        <dbReference type="ARBA" id="ARBA00004477"/>
    </source>
</evidence>
<reference evidence="11" key="1">
    <citation type="submission" date="2025-08" db="UniProtKB">
        <authorList>
            <consortium name="RefSeq"/>
        </authorList>
    </citation>
    <scope>IDENTIFICATION</scope>
    <source>
        <tissue evidence="11">Muscle</tissue>
    </source>
</reference>
<dbReference type="PANTHER" id="PTHR14969">
    <property type="entry name" value="SPHINGOSINE-1-PHOSPHATE PHOSPHOHYDROLASE"/>
    <property type="match status" value="1"/>
</dbReference>
<dbReference type="PANTHER" id="PTHR14969:SF28">
    <property type="entry name" value="DIHYDROSPHINGOSINE 1-PHOSPHATE PHOSPHATASE LCB3-RELATED"/>
    <property type="match status" value="1"/>
</dbReference>
<keyword evidence="4" id="KW-0256">Endoplasmic reticulum</keyword>
<evidence type="ECO:0000259" key="9">
    <source>
        <dbReference type="SMART" id="SM00014"/>
    </source>
</evidence>
<evidence type="ECO:0000256" key="8">
    <source>
        <dbReference type="SAM" id="Phobius"/>
    </source>
</evidence>
<evidence type="ECO:0000256" key="7">
    <source>
        <dbReference type="ARBA" id="ARBA00038324"/>
    </source>
</evidence>
<dbReference type="GeneID" id="106465598"/>
<dbReference type="SMART" id="SM00014">
    <property type="entry name" value="acidPPc"/>
    <property type="match status" value="1"/>
</dbReference>
<dbReference type="Gene3D" id="1.20.144.10">
    <property type="entry name" value="Phosphatidic acid phosphatase type 2/haloperoxidase"/>
    <property type="match status" value="1"/>
</dbReference>
<dbReference type="SUPFAM" id="SSF48317">
    <property type="entry name" value="Acid phosphatase/Vanadium-dependent haloperoxidase"/>
    <property type="match status" value="1"/>
</dbReference>
<feature type="transmembrane region" description="Helical" evidence="8">
    <location>
        <begin position="233"/>
        <end position="255"/>
    </location>
</feature>
<comment type="subcellular location">
    <subcellularLocation>
        <location evidence="1">Endoplasmic reticulum membrane</location>
        <topology evidence="1">Multi-pass membrane protein</topology>
    </subcellularLocation>
</comment>
<dbReference type="InterPro" id="IPR036938">
    <property type="entry name" value="PAP2/HPO_sf"/>
</dbReference>
<evidence type="ECO:0000256" key="4">
    <source>
        <dbReference type="ARBA" id="ARBA00022824"/>
    </source>
</evidence>
<evidence type="ECO:0000313" key="11">
    <source>
        <dbReference type="RefSeq" id="XP_013781285.1"/>
    </source>
</evidence>
<keyword evidence="3" id="KW-0378">Hydrolase</keyword>
<dbReference type="Pfam" id="PF01569">
    <property type="entry name" value="PAP2"/>
    <property type="match status" value="1"/>
</dbReference>
<feature type="transmembrane region" description="Helical" evidence="8">
    <location>
        <begin position="361"/>
        <end position="381"/>
    </location>
</feature>
<dbReference type="InterPro" id="IPR000326">
    <property type="entry name" value="PAP2/HPO"/>
</dbReference>
<organism evidence="10 11">
    <name type="scientific">Limulus polyphemus</name>
    <name type="common">Atlantic horseshoe crab</name>
    <dbReference type="NCBI Taxonomy" id="6850"/>
    <lineage>
        <taxon>Eukaryota</taxon>
        <taxon>Metazoa</taxon>
        <taxon>Ecdysozoa</taxon>
        <taxon>Arthropoda</taxon>
        <taxon>Chelicerata</taxon>
        <taxon>Merostomata</taxon>
        <taxon>Xiphosura</taxon>
        <taxon>Limulidae</taxon>
        <taxon>Limulus</taxon>
    </lineage>
</organism>
<keyword evidence="2 8" id="KW-0812">Transmembrane</keyword>
<keyword evidence="10" id="KW-1185">Reference proteome</keyword>
<evidence type="ECO:0000313" key="10">
    <source>
        <dbReference type="Proteomes" id="UP000694941"/>
    </source>
</evidence>
<feature type="transmembrane region" description="Helical" evidence="8">
    <location>
        <begin position="131"/>
        <end position="156"/>
    </location>
</feature>
<evidence type="ECO:0000256" key="2">
    <source>
        <dbReference type="ARBA" id="ARBA00022692"/>
    </source>
</evidence>
<evidence type="ECO:0000256" key="3">
    <source>
        <dbReference type="ARBA" id="ARBA00022801"/>
    </source>
</evidence>
<feature type="transmembrane region" description="Helical" evidence="8">
    <location>
        <begin position="262"/>
        <end position="282"/>
    </location>
</feature>
<sequence>METIIKKLKSPYTVVKFQNYFGVYRTEREAESKHSDIRNCLQCKLTDPEILKNFNVDCQKNFKENLTQNGSVVSNGDCLWEKEPRYRHRRECSCDSIRSSTPSDVEGVQLSVSDIDSDSECQAEYEIRNKFWYYFFTFGASLGYELFYSSFFPFWFWNIDGAVGRRVIMVWVLIMYVGQALKDIIRWPRPSAPPVVQLEPGYSEEYGMPSTHAMVGAAVPFSLLIFTMHRYEYPIVIGLLIAILWCALVCCSRLYMGMHTILDILGGLFLVTLLMVVLLPIIDTMDSFFLTHRFSPLVAILFTMLLVVFYPSSDRWTPARSDTAIILGSGAGLIVGAWLNYKLGIICGPGLPPPYQILWPDYHVVGLALLRASIGISCIVATRAIFKSMLYAVICNILKVDAQNLKTKHTVQVFFKYLTYSAIGFTITYLSPVVFRFLNIERITMFTEV</sequence>
<protein>
    <submittedName>
        <fullName evidence="11">Sphingosine-1-phosphate phosphatase 1-like</fullName>
    </submittedName>
</protein>
<dbReference type="CDD" id="cd03388">
    <property type="entry name" value="PAP2_SPPase1"/>
    <property type="match status" value="1"/>
</dbReference>
<evidence type="ECO:0000256" key="5">
    <source>
        <dbReference type="ARBA" id="ARBA00022989"/>
    </source>
</evidence>
<keyword evidence="6 8" id="KW-0472">Membrane</keyword>
<keyword evidence="5 8" id="KW-1133">Transmembrane helix</keyword>
<gene>
    <name evidence="11" type="primary">LOC106465598</name>
</gene>
<dbReference type="RefSeq" id="XP_013781285.1">
    <property type="nucleotide sequence ID" value="XM_013925831.2"/>
</dbReference>
<proteinExistence type="inferred from homology"/>
<comment type="similarity">
    <text evidence="7">Belongs to the type 2 lipid phosphate phosphatase family.</text>
</comment>
<evidence type="ECO:0000256" key="6">
    <source>
        <dbReference type="ARBA" id="ARBA00023136"/>
    </source>
</evidence>
<feature type="transmembrane region" description="Helical" evidence="8">
    <location>
        <begin position="294"/>
        <end position="312"/>
    </location>
</feature>
<name>A0ABM1BG15_LIMPO</name>
<feature type="domain" description="Phosphatidic acid phosphatase type 2/haloperoxidase" evidence="9">
    <location>
        <begin position="165"/>
        <end position="279"/>
    </location>
</feature>
<dbReference type="Proteomes" id="UP000694941">
    <property type="component" value="Unplaced"/>
</dbReference>
<feature type="transmembrane region" description="Helical" evidence="8">
    <location>
        <begin position="324"/>
        <end position="341"/>
    </location>
</feature>
<feature type="transmembrane region" description="Helical" evidence="8">
    <location>
        <begin position="417"/>
        <end position="438"/>
    </location>
</feature>
<accession>A0ABM1BG15</accession>